<dbReference type="NCBIfam" id="TIGR00861">
    <property type="entry name" value="MIP"/>
    <property type="match status" value="1"/>
</dbReference>
<dbReference type="SUPFAM" id="SSF81338">
    <property type="entry name" value="Aquaporin-like"/>
    <property type="match status" value="1"/>
</dbReference>
<protein>
    <submittedName>
        <fullName evidence="9">Aquaporin AQPAe.a-like</fullName>
    </submittedName>
</protein>
<gene>
    <name evidence="9" type="primary">LOC116294216</name>
</gene>
<dbReference type="Proteomes" id="UP000515163">
    <property type="component" value="Unplaced"/>
</dbReference>
<feature type="transmembrane region" description="Helical" evidence="7">
    <location>
        <begin position="90"/>
        <end position="111"/>
    </location>
</feature>
<feature type="transmembrane region" description="Helical" evidence="7">
    <location>
        <begin position="131"/>
        <end position="151"/>
    </location>
</feature>
<dbReference type="FunFam" id="1.20.1080.10:FF:000023">
    <property type="entry name" value="Prip, isoform A"/>
    <property type="match status" value="1"/>
</dbReference>
<feature type="transmembrane region" description="Helical" evidence="7">
    <location>
        <begin position="47"/>
        <end position="70"/>
    </location>
</feature>
<dbReference type="Gene3D" id="1.20.1080.10">
    <property type="entry name" value="Glycerol uptake facilitator protein"/>
    <property type="match status" value="1"/>
</dbReference>
<dbReference type="FunCoup" id="A0A6P8HMP5">
    <property type="interactions" value="390"/>
</dbReference>
<dbReference type="KEGG" id="aten:116294216"/>
<dbReference type="PANTHER" id="PTHR19139">
    <property type="entry name" value="AQUAPORIN TRANSPORTER"/>
    <property type="match status" value="1"/>
</dbReference>
<evidence type="ECO:0000256" key="4">
    <source>
        <dbReference type="ARBA" id="ARBA00022989"/>
    </source>
</evidence>
<evidence type="ECO:0000256" key="2">
    <source>
        <dbReference type="ARBA" id="ARBA00006175"/>
    </source>
</evidence>
<proteinExistence type="inferred from homology"/>
<sequence length="249" mass="26705">MLLKEISTKDFWICVLAEFLATFFFVFLTTGSAITWDPNHPPTIEHISLSFGLSISTLAMSILHISGGLINPAVSVAQTVTGKISPMRGAFYMIAQVIGGIGGSAMLYVLTPSSKHGTLGATVPSVGVSTGQAFGIEFMLTFLLVLTVFACTDPKRQHYGYEIPLAIGFCVTVCHLIGIRFTGCGINPARSMGPAVIMNIWTKHWVYWIGPLGGGIIAGVLYQLVFRAREDHASITEPGGIVLNSLMSH</sequence>
<name>A0A6P8HMP5_ACTTE</name>
<evidence type="ECO:0000256" key="3">
    <source>
        <dbReference type="ARBA" id="ARBA00022692"/>
    </source>
</evidence>
<dbReference type="GeneID" id="116294216"/>
<evidence type="ECO:0000256" key="1">
    <source>
        <dbReference type="ARBA" id="ARBA00004141"/>
    </source>
</evidence>
<feature type="transmembrane region" description="Helical" evidence="7">
    <location>
        <begin position="12"/>
        <end position="35"/>
    </location>
</feature>
<evidence type="ECO:0000313" key="8">
    <source>
        <dbReference type="Proteomes" id="UP000515163"/>
    </source>
</evidence>
<dbReference type="InParanoid" id="A0A6P8HMP5"/>
<dbReference type="OrthoDB" id="3222at2759"/>
<feature type="transmembrane region" description="Helical" evidence="7">
    <location>
        <begin position="205"/>
        <end position="225"/>
    </location>
</feature>
<dbReference type="PANTHER" id="PTHR19139:SF199">
    <property type="entry name" value="MIP17260P"/>
    <property type="match status" value="1"/>
</dbReference>
<evidence type="ECO:0000256" key="6">
    <source>
        <dbReference type="RuleBase" id="RU000477"/>
    </source>
</evidence>
<comment type="subcellular location">
    <subcellularLocation>
        <location evidence="1">Membrane</location>
        <topology evidence="1">Multi-pass membrane protein</topology>
    </subcellularLocation>
</comment>
<dbReference type="CDD" id="cd00333">
    <property type="entry name" value="MIP"/>
    <property type="match status" value="1"/>
</dbReference>
<evidence type="ECO:0000313" key="9">
    <source>
        <dbReference type="RefSeq" id="XP_031557629.1"/>
    </source>
</evidence>
<keyword evidence="4 7" id="KW-1133">Transmembrane helix</keyword>
<keyword evidence="3 6" id="KW-0812">Transmembrane</keyword>
<reference evidence="9" key="1">
    <citation type="submission" date="2025-08" db="UniProtKB">
        <authorList>
            <consortium name="RefSeq"/>
        </authorList>
    </citation>
    <scope>IDENTIFICATION</scope>
    <source>
        <tissue evidence="9">Tentacle</tissue>
    </source>
</reference>
<comment type="similarity">
    <text evidence="2 6">Belongs to the MIP/aquaporin (TC 1.A.8) family.</text>
</comment>
<dbReference type="InterPro" id="IPR034294">
    <property type="entry name" value="Aquaporin_transptr"/>
</dbReference>
<dbReference type="InterPro" id="IPR023271">
    <property type="entry name" value="Aquaporin-like"/>
</dbReference>
<dbReference type="AlphaFoldDB" id="A0A6P8HMP5"/>
<dbReference type="RefSeq" id="XP_031557629.1">
    <property type="nucleotide sequence ID" value="XM_031701769.1"/>
</dbReference>
<dbReference type="PRINTS" id="PR00783">
    <property type="entry name" value="MINTRINSICP"/>
</dbReference>
<evidence type="ECO:0000256" key="7">
    <source>
        <dbReference type="SAM" id="Phobius"/>
    </source>
</evidence>
<feature type="transmembrane region" description="Helical" evidence="7">
    <location>
        <begin position="163"/>
        <end position="183"/>
    </location>
</feature>
<dbReference type="GO" id="GO:0015250">
    <property type="term" value="F:water channel activity"/>
    <property type="evidence" value="ECO:0007669"/>
    <property type="project" value="TreeGrafter"/>
</dbReference>
<accession>A0A6P8HMP5</accession>
<keyword evidence="8" id="KW-1185">Reference proteome</keyword>
<keyword evidence="5 7" id="KW-0472">Membrane</keyword>
<dbReference type="GO" id="GO:0005886">
    <property type="term" value="C:plasma membrane"/>
    <property type="evidence" value="ECO:0007669"/>
    <property type="project" value="TreeGrafter"/>
</dbReference>
<evidence type="ECO:0000256" key="5">
    <source>
        <dbReference type="ARBA" id="ARBA00023136"/>
    </source>
</evidence>
<dbReference type="Pfam" id="PF00230">
    <property type="entry name" value="MIP"/>
    <property type="match status" value="1"/>
</dbReference>
<dbReference type="InterPro" id="IPR000425">
    <property type="entry name" value="MIP"/>
</dbReference>
<keyword evidence="6" id="KW-0813">Transport</keyword>
<organism evidence="8 9">
    <name type="scientific">Actinia tenebrosa</name>
    <name type="common">Australian red waratah sea anemone</name>
    <dbReference type="NCBI Taxonomy" id="6105"/>
    <lineage>
        <taxon>Eukaryota</taxon>
        <taxon>Metazoa</taxon>
        <taxon>Cnidaria</taxon>
        <taxon>Anthozoa</taxon>
        <taxon>Hexacorallia</taxon>
        <taxon>Actiniaria</taxon>
        <taxon>Actiniidae</taxon>
        <taxon>Actinia</taxon>
    </lineage>
</organism>